<dbReference type="CDD" id="cd18547">
    <property type="entry name" value="ABC_6TM_Tm288_like"/>
    <property type="match status" value="1"/>
</dbReference>
<feature type="transmembrane region" description="Helical" evidence="14">
    <location>
        <begin position="32"/>
        <end position="53"/>
    </location>
</feature>
<evidence type="ECO:0000256" key="4">
    <source>
        <dbReference type="ARBA" id="ARBA00022475"/>
    </source>
</evidence>
<dbReference type="GO" id="GO:0015421">
    <property type="term" value="F:ABC-type oligopeptide transporter activity"/>
    <property type="evidence" value="ECO:0007669"/>
    <property type="project" value="TreeGrafter"/>
</dbReference>
<feature type="transmembrane region" description="Helical" evidence="14">
    <location>
        <begin position="80"/>
        <end position="105"/>
    </location>
</feature>
<dbReference type="Gene3D" id="3.40.50.300">
    <property type="entry name" value="P-loop containing nucleotide triphosphate hydrolases"/>
    <property type="match status" value="1"/>
</dbReference>
<dbReference type="GO" id="GO:0005524">
    <property type="term" value="F:ATP binding"/>
    <property type="evidence" value="ECO:0007669"/>
    <property type="project" value="UniProtKB-KW"/>
</dbReference>
<dbReference type="GO" id="GO:0016887">
    <property type="term" value="F:ATP hydrolysis activity"/>
    <property type="evidence" value="ECO:0007669"/>
    <property type="project" value="InterPro"/>
</dbReference>
<evidence type="ECO:0000256" key="8">
    <source>
        <dbReference type="ARBA" id="ARBA00022989"/>
    </source>
</evidence>
<evidence type="ECO:0000256" key="10">
    <source>
        <dbReference type="ARBA" id="ARBA00034018"/>
    </source>
</evidence>
<evidence type="ECO:0000256" key="7">
    <source>
        <dbReference type="ARBA" id="ARBA00022840"/>
    </source>
</evidence>
<dbReference type="Gene3D" id="1.20.1560.10">
    <property type="entry name" value="ABC transporter type 1, transmembrane domain"/>
    <property type="match status" value="1"/>
</dbReference>
<evidence type="ECO:0000256" key="5">
    <source>
        <dbReference type="ARBA" id="ARBA00022692"/>
    </source>
</evidence>
<feature type="domain" description="ABC transporter" evidence="15">
    <location>
        <begin position="357"/>
        <end position="591"/>
    </location>
</feature>
<evidence type="ECO:0000256" key="11">
    <source>
        <dbReference type="ARBA" id="ARBA00059943"/>
    </source>
</evidence>
<dbReference type="GO" id="GO:0008559">
    <property type="term" value="F:ABC-type xenobiotic transporter activity"/>
    <property type="evidence" value="ECO:0007669"/>
    <property type="project" value="UniProtKB-EC"/>
</dbReference>
<keyword evidence="18" id="KW-1185">Reference proteome</keyword>
<evidence type="ECO:0000259" key="16">
    <source>
        <dbReference type="PROSITE" id="PS50929"/>
    </source>
</evidence>
<dbReference type="InterPro" id="IPR003593">
    <property type="entry name" value="AAA+_ATPase"/>
</dbReference>
<evidence type="ECO:0000256" key="13">
    <source>
        <dbReference type="ARBA" id="ARBA00072598"/>
    </source>
</evidence>
<dbReference type="SUPFAM" id="SSF90123">
    <property type="entry name" value="ABC transporter transmembrane region"/>
    <property type="match status" value="1"/>
</dbReference>
<evidence type="ECO:0000256" key="2">
    <source>
        <dbReference type="ARBA" id="ARBA00012191"/>
    </source>
</evidence>
<dbReference type="InterPro" id="IPR036640">
    <property type="entry name" value="ABC1_TM_sf"/>
</dbReference>
<evidence type="ECO:0000256" key="3">
    <source>
        <dbReference type="ARBA" id="ARBA00022448"/>
    </source>
</evidence>
<name>A0A3Q9BIU9_9LACT</name>
<dbReference type="InterPro" id="IPR039421">
    <property type="entry name" value="Type_1_exporter"/>
</dbReference>
<evidence type="ECO:0000256" key="1">
    <source>
        <dbReference type="ARBA" id="ARBA00004651"/>
    </source>
</evidence>
<dbReference type="SUPFAM" id="SSF52540">
    <property type="entry name" value="P-loop containing nucleoside triphosphate hydrolases"/>
    <property type="match status" value="1"/>
</dbReference>
<keyword evidence="7 17" id="KW-0067">ATP-binding</keyword>
<evidence type="ECO:0000256" key="9">
    <source>
        <dbReference type="ARBA" id="ARBA00023136"/>
    </source>
</evidence>
<dbReference type="EMBL" id="CP034465">
    <property type="protein sequence ID" value="AZP03349.1"/>
    <property type="molecule type" value="Genomic_DNA"/>
</dbReference>
<organism evidence="17 18">
    <name type="scientific">Jeotgalibaca ciconiae</name>
    <dbReference type="NCBI Taxonomy" id="2496265"/>
    <lineage>
        <taxon>Bacteria</taxon>
        <taxon>Bacillati</taxon>
        <taxon>Bacillota</taxon>
        <taxon>Bacilli</taxon>
        <taxon>Lactobacillales</taxon>
        <taxon>Carnobacteriaceae</taxon>
        <taxon>Jeotgalibaca</taxon>
    </lineage>
</organism>
<reference evidence="18" key="1">
    <citation type="submission" date="2018-12" db="EMBL/GenBank/DDBJ databases">
        <title>Complete genome sequencing of Jeotgalibaca sp. H21T32.</title>
        <authorList>
            <person name="Bae J.-W."/>
            <person name="Lee S.-Y."/>
        </authorList>
    </citation>
    <scope>NUCLEOTIDE SEQUENCE [LARGE SCALE GENOMIC DNA]</scope>
    <source>
        <strain evidence="18">H21T32</strain>
    </source>
</reference>
<comment type="similarity">
    <text evidence="12">Belongs to the ABC transporter superfamily. Multidrug exporter LmrA (TC 3.A.1.117.1) family.</text>
</comment>
<dbReference type="PROSITE" id="PS50929">
    <property type="entry name" value="ABC_TM1F"/>
    <property type="match status" value="1"/>
</dbReference>
<dbReference type="EC" id="7.6.2.2" evidence="2"/>
<evidence type="ECO:0000259" key="15">
    <source>
        <dbReference type="PROSITE" id="PS50893"/>
    </source>
</evidence>
<dbReference type="InterPro" id="IPR003439">
    <property type="entry name" value="ABC_transporter-like_ATP-bd"/>
</dbReference>
<dbReference type="Proteomes" id="UP000273326">
    <property type="component" value="Chromosome"/>
</dbReference>
<dbReference type="PROSITE" id="PS50893">
    <property type="entry name" value="ABC_TRANSPORTER_2"/>
    <property type="match status" value="1"/>
</dbReference>
<feature type="transmembrane region" description="Helical" evidence="14">
    <location>
        <begin position="156"/>
        <end position="174"/>
    </location>
</feature>
<keyword evidence="9 14" id="KW-0472">Membrane</keyword>
<dbReference type="Pfam" id="PF00005">
    <property type="entry name" value="ABC_tran"/>
    <property type="match status" value="1"/>
</dbReference>
<evidence type="ECO:0000256" key="6">
    <source>
        <dbReference type="ARBA" id="ARBA00022741"/>
    </source>
</evidence>
<comment type="catalytic activity">
    <reaction evidence="10">
        <text>ATP + H2O + xenobioticSide 1 = ADP + phosphate + xenobioticSide 2.</text>
        <dbReference type="EC" id="7.6.2.2"/>
    </reaction>
</comment>
<keyword evidence="6" id="KW-0547">Nucleotide-binding</keyword>
<dbReference type="GO" id="GO:0005886">
    <property type="term" value="C:plasma membrane"/>
    <property type="evidence" value="ECO:0007669"/>
    <property type="project" value="UniProtKB-SubCell"/>
</dbReference>
<evidence type="ECO:0000313" key="18">
    <source>
        <dbReference type="Proteomes" id="UP000273326"/>
    </source>
</evidence>
<comment type="subcellular location">
    <subcellularLocation>
        <location evidence="1">Cell membrane</location>
        <topology evidence="1">Multi-pass membrane protein</topology>
    </subcellularLocation>
</comment>
<evidence type="ECO:0000256" key="12">
    <source>
        <dbReference type="ARBA" id="ARBA00061674"/>
    </source>
</evidence>
<dbReference type="InterPro" id="IPR027417">
    <property type="entry name" value="P-loop_NTPase"/>
</dbReference>
<dbReference type="PANTHER" id="PTHR43394:SF1">
    <property type="entry name" value="ATP-BINDING CASSETTE SUB-FAMILY B MEMBER 10, MITOCHONDRIAL"/>
    <property type="match status" value="1"/>
</dbReference>
<feature type="domain" description="ABC transmembrane type-1" evidence="16">
    <location>
        <begin position="38"/>
        <end position="323"/>
    </location>
</feature>
<dbReference type="FunFam" id="1.20.1560.10:FF:000011">
    <property type="entry name" value="Multidrug ABC transporter ATP-binding protein"/>
    <property type="match status" value="1"/>
</dbReference>
<keyword evidence="4" id="KW-1003">Cell membrane</keyword>
<feature type="transmembrane region" description="Helical" evidence="14">
    <location>
        <begin position="274"/>
        <end position="304"/>
    </location>
</feature>
<keyword evidence="8 14" id="KW-1133">Transmembrane helix</keyword>
<proteinExistence type="inferred from homology"/>
<dbReference type="PANTHER" id="PTHR43394">
    <property type="entry name" value="ATP-DEPENDENT PERMEASE MDL1, MITOCHONDRIAL"/>
    <property type="match status" value="1"/>
</dbReference>
<keyword evidence="3" id="KW-0813">Transport</keyword>
<gene>
    <name evidence="17" type="ORF">EJN90_00950</name>
</gene>
<evidence type="ECO:0000256" key="14">
    <source>
        <dbReference type="SAM" id="Phobius"/>
    </source>
</evidence>
<dbReference type="SMART" id="SM00382">
    <property type="entry name" value="AAA"/>
    <property type="match status" value="1"/>
</dbReference>
<feature type="transmembrane region" description="Helical" evidence="14">
    <location>
        <begin position="180"/>
        <end position="199"/>
    </location>
</feature>
<accession>A0A3Q9BIU9</accession>
<dbReference type="RefSeq" id="WP_126108450.1">
    <property type="nucleotide sequence ID" value="NZ_CP034465.1"/>
</dbReference>
<comment type="function">
    <text evidence="11">Efflux transporter for a variety of amphiphilic cationic compounds, including antibiotics.</text>
</comment>
<sequence>MAQNFRTNKKIPTKPTNFKDTWIKLLNYCRNYWVIIGAALLASAFGTILTLIGPDKLSELTDLITSGIATGIDMDAVTKIGLTLVAFYGASTLLSLAQGIIMATITQRISNQLRDDISTKINRLPISFYDRIAKGDILSRVTNDVDTIAQSLNNSIGTLVTAVTLLIGSLFIMIKTNLILTLTAIIATFIGFGLMMVIMKQSQKYFVRQQADLGDINGHIEEIYSGHTIVKAYNGETREKATFDRINQSLQDSGFKAQSLSGLMMPLMSFIGNFGYVAVCIVGAMLAINGSISFGVIVAFIMYVRYFTQPLSQIAQAAQSLQSTAAASERVFQMLEAKEMEDESYKTAGLEKARGFVEFNHVQFGYEGTEKTIIHDFSAQAKPGQKIAIVGPTGAGKTTIINLLMRFHEINSGEIKIDGISTQELTRQDVHNQFCMVLQDTWIFEGTIRENLIYSMDHVSDDKIIEACKAVGIHHFIATMPKGYETVLNDQVTLSEGQKQQITIARAMIADRPMLILDEATSSVDTRTELKIQEAMDQLMVGRTSFIIAHRLSTIKNADLILVMKDGDIIESGTHDELLIKGSFYADLYNSQFEAA</sequence>
<protein>
    <recommendedName>
        <fullName evidence="13">Multidrug resistance ABC transporter ATP-binding and permease protein</fullName>
        <ecNumber evidence="2">7.6.2.2</ecNumber>
    </recommendedName>
</protein>
<dbReference type="KEGG" id="jeh:EJN90_00950"/>
<dbReference type="InterPro" id="IPR011527">
    <property type="entry name" value="ABC1_TM_dom"/>
</dbReference>
<dbReference type="AlphaFoldDB" id="A0A3Q9BIU9"/>
<evidence type="ECO:0000313" key="17">
    <source>
        <dbReference type="EMBL" id="AZP03349.1"/>
    </source>
</evidence>
<dbReference type="OrthoDB" id="9770415at2"/>
<dbReference type="Pfam" id="PF00664">
    <property type="entry name" value="ABC_membrane"/>
    <property type="match status" value="1"/>
</dbReference>
<keyword evidence="5 14" id="KW-0812">Transmembrane</keyword>
<dbReference type="FunFam" id="3.40.50.300:FF:000218">
    <property type="entry name" value="Multidrug ABC transporter ATP-binding protein"/>
    <property type="match status" value="1"/>
</dbReference>